<dbReference type="InterPro" id="IPR027417">
    <property type="entry name" value="P-loop_NTPase"/>
</dbReference>
<organism evidence="12 13">
    <name type="scientific">Achlya hypogyna</name>
    <name type="common">Oomycete</name>
    <name type="synonym">Protoachlya hypogyna</name>
    <dbReference type="NCBI Taxonomy" id="1202772"/>
    <lineage>
        <taxon>Eukaryota</taxon>
        <taxon>Sar</taxon>
        <taxon>Stramenopiles</taxon>
        <taxon>Oomycota</taxon>
        <taxon>Saprolegniomycetes</taxon>
        <taxon>Saprolegniales</taxon>
        <taxon>Achlyaceae</taxon>
        <taxon>Achlya</taxon>
    </lineage>
</organism>
<keyword evidence="3" id="KW-0813">Transport</keyword>
<comment type="similarity">
    <text evidence="2">Belongs to the ABC transporter superfamily. ABCA family.</text>
</comment>
<sequence>EERGECIQLCGLRKCFATEDGEKIAVHGLNVTMYAGQITALLGHNGAGKTTTIGMLTGLFPPTKGTAYVFGQTITADMDALRASMGVCPQHDVLYDELTVREHLALYAALKAVPDAAAQIDALLAEVGLTEKRHVATAKLSGGQKRKLSVAIALLGQSRVVFLDEPTSGMDPYSRRFTWNVLQRNRENRVMVLTTHFMDEADLLGDRIVILADGRLCCAGSSLFLKHLYGTGYNLTLVKRDGCDVAAVVAFVRAHVADANVLSNVGAEVVLQLPSAASGGFPALLHALDGALPTLGVVEYGISVTTLEEVFLRIAHGSQIPGNAETELREWRASQHGQTPRFEPSVRVRPPSWVDQYLAMLQKRVRVSKRDKKGLVSMVVIPIVFVVLLAVLPPIKVASYLPAYAVGSATEAANYRACEQVLANSSANYECAFGAVQPRVCPHCQPLSYGCMAGEHFCSQGHIGAQSPSPEYPFCARAGGFLPNATACESRWFSHCSLGLSDCNATECCRAALSISPFYPCSDCPLNAWPCYSGPCLKKRDAQLQATINTFLAALLIVIGFAFVPASVVVFIIKEKDPHQNAKYQQMACGSSVFAYWASIWTHDVLFMLLPVAVAVGLLPLYASFKSDADAMLGALALLLTHVLSALPLAYVVSFAFAKHAAAQTTVLVFGLVTGGMLSIVSFLCRLIDFELIRNQLTLAQLDTQYLRWVYLLFPGYALTDGLFQIGLR</sequence>
<name>A0A1V9YT02_ACHHY</name>
<dbReference type="InterPro" id="IPR003593">
    <property type="entry name" value="AAA+_ATPase"/>
</dbReference>
<dbReference type="SMART" id="SM00382">
    <property type="entry name" value="AAA"/>
    <property type="match status" value="1"/>
</dbReference>
<evidence type="ECO:0000256" key="9">
    <source>
        <dbReference type="ARBA" id="ARBA00023136"/>
    </source>
</evidence>
<dbReference type="GO" id="GO:0005524">
    <property type="term" value="F:ATP binding"/>
    <property type="evidence" value="ECO:0007669"/>
    <property type="project" value="UniProtKB-KW"/>
</dbReference>
<dbReference type="SUPFAM" id="SSF52540">
    <property type="entry name" value="P-loop containing nucleoside triphosphate hydrolases"/>
    <property type="match status" value="1"/>
</dbReference>
<keyword evidence="6" id="KW-0547">Nucleotide-binding</keyword>
<dbReference type="GO" id="GO:0005319">
    <property type="term" value="F:lipid transporter activity"/>
    <property type="evidence" value="ECO:0007669"/>
    <property type="project" value="TreeGrafter"/>
</dbReference>
<evidence type="ECO:0000256" key="3">
    <source>
        <dbReference type="ARBA" id="ARBA00022448"/>
    </source>
</evidence>
<dbReference type="InterPro" id="IPR003439">
    <property type="entry name" value="ABC_transporter-like_ATP-bd"/>
</dbReference>
<dbReference type="GO" id="GO:0016887">
    <property type="term" value="F:ATP hydrolysis activity"/>
    <property type="evidence" value="ECO:0007669"/>
    <property type="project" value="InterPro"/>
</dbReference>
<reference evidence="12 13" key="1">
    <citation type="journal article" date="2014" name="Genome Biol. Evol.">
        <title>The secreted proteins of Achlya hypogyna and Thraustotheca clavata identify the ancestral oomycete secretome and reveal gene acquisitions by horizontal gene transfer.</title>
        <authorList>
            <person name="Misner I."/>
            <person name="Blouin N."/>
            <person name="Leonard G."/>
            <person name="Richards T.A."/>
            <person name="Lane C.E."/>
        </authorList>
    </citation>
    <scope>NUCLEOTIDE SEQUENCE [LARGE SCALE GENOMIC DNA]</scope>
    <source>
        <strain evidence="12 13">ATCC 48635</strain>
    </source>
</reference>
<evidence type="ECO:0000313" key="12">
    <source>
        <dbReference type="EMBL" id="OQR88959.1"/>
    </source>
</evidence>
<feature type="transmembrane region" description="Helical" evidence="10">
    <location>
        <begin position="631"/>
        <end position="655"/>
    </location>
</feature>
<evidence type="ECO:0000313" key="13">
    <source>
        <dbReference type="Proteomes" id="UP000243579"/>
    </source>
</evidence>
<comment type="subcellular location">
    <subcellularLocation>
        <location evidence="1">Membrane</location>
        <topology evidence="1">Multi-pass membrane protein</topology>
    </subcellularLocation>
</comment>
<dbReference type="InterPro" id="IPR017871">
    <property type="entry name" value="ABC_transporter-like_CS"/>
</dbReference>
<dbReference type="InterPro" id="IPR026082">
    <property type="entry name" value="ABCA"/>
</dbReference>
<dbReference type="GO" id="GO:0140359">
    <property type="term" value="F:ABC-type transporter activity"/>
    <property type="evidence" value="ECO:0007669"/>
    <property type="project" value="InterPro"/>
</dbReference>
<feature type="transmembrane region" description="Helical" evidence="10">
    <location>
        <begin position="594"/>
        <end position="619"/>
    </location>
</feature>
<dbReference type="Gene3D" id="3.40.50.300">
    <property type="entry name" value="P-loop containing nucleotide triphosphate hydrolases"/>
    <property type="match status" value="1"/>
</dbReference>
<evidence type="ECO:0000256" key="5">
    <source>
        <dbReference type="ARBA" id="ARBA00022737"/>
    </source>
</evidence>
<keyword evidence="8 10" id="KW-1133">Transmembrane helix</keyword>
<feature type="transmembrane region" description="Helical" evidence="10">
    <location>
        <begin position="551"/>
        <end position="573"/>
    </location>
</feature>
<feature type="transmembrane region" description="Helical" evidence="10">
    <location>
        <begin position="374"/>
        <end position="392"/>
    </location>
</feature>
<keyword evidence="7 12" id="KW-0067">ATP-binding</keyword>
<gene>
    <name evidence="12" type="ORF">ACHHYP_06547</name>
</gene>
<dbReference type="Pfam" id="PF00005">
    <property type="entry name" value="ABC_tran"/>
    <property type="match status" value="1"/>
</dbReference>
<dbReference type="InterPro" id="IPR013525">
    <property type="entry name" value="ABC2_TM"/>
</dbReference>
<evidence type="ECO:0000256" key="1">
    <source>
        <dbReference type="ARBA" id="ARBA00004141"/>
    </source>
</evidence>
<dbReference type="PROSITE" id="PS00211">
    <property type="entry name" value="ABC_TRANSPORTER_1"/>
    <property type="match status" value="1"/>
</dbReference>
<dbReference type="CDD" id="cd03263">
    <property type="entry name" value="ABC_subfamily_A"/>
    <property type="match status" value="1"/>
</dbReference>
<dbReference type="GO" id="GO:0016020">
    <property type="term" value="C:membrane"/>
    <property type="evidence" value="ECO:0007669"/>
    <property type="project" value="UniProtKB-SubCell"/>
</dbReference>
<dbReference type="PANTHER" id="PTHR19229:SF36">
    <property type="entry name" value="ATP-BINDING CASSETTE SUB-FAMILY A MEMBER 2"/>
    <property type="match status" value="1"/>
</dbReference>
<dbReference type="Pfam" id="PF12698">
    <property type="entry name" value="ABC2_membrane_3"/>
    <property type="match status" value="1"/>
</dbReference>
<proteinExistence type="inferred from homology"/>
<evidence type="ECO:0000256" key="8">
    <source>
        <dbReference type="ARBA" id="ARBA00022989"/>
    </source>
</evidence>
<evidence type="ECO:0000256" key="7">
    <source>
        <dbReference type="ARBA" id="ARBA00022840"/>
    </source>
</evidence>
<feature type="non-terminal residue" evidence="12">
    <location>
        <position position="1"/>
    </location>
</feature>
<feature type="transmembrane region" description="Helical" evidence="10">
    <location>
        <begin position="667"/>
        <end position="689"/>
    </location>
</feature>
<feature type="non-terminal residue" evidence="12">
    <location>
        <position position="729"/>
    </location>
</feature>
<dbReference type="FunFam" id="3.40.50.300:FF:000298">
    <property type="entry name" value="ATP-binding cassette sub-family A member 12"/>
    <property type="match status" value="1"/>
</dbReference>
<protein>
    <submittedName>
        <fullName evidence="12">ATP-binding Cassette (ABC) Superfamily</fullName>
    </submittedName>
</protein>
<evidence type="ECO:0000256" key="2">
    <source>
        <dbReference type="ARBA" id="ARBA00008869"/>
    </source>
</evidence>
<evidence type="ECO:0000256" key="6">
    <source>
        <dbReference type="ARBA" id="ARBA00022741"/>
    </source>
</evidence>
<comment type="caution">
    <text evidence="12">The sequence shown here is derived from an EMBL/GenBank/DDBJ whole genome shotgun (WGS) entry which is preliminary data.</text>
</comment>
<keyword evidence="9 10" id="KW-0472">Membrane</keyword>
<feature type="transmembrane region" description="Helical" evidence="10">
    <location>
        <begin position="709"/>
        <end position="728"/>
    </location>
</feature>
<accession>A0A1V9YT02</accession>
<dbReference type="STRING" id="1202772.A0A1V9YT02"/>
<dbReference type="EMBL" id="JNBR01001005">
    <property type="protein sequence ID" value="OQR88959.1"/>
    <property type="molecule type" value="Genomic_DNA"/>
</dbReference>
<evidence type="ECO:0000259" key="11">
    <source>
        <dbReference type="PROSITE" id="PS50893"/>
    </source>
</evidence>
<evidence type="ECO:0000256" key="10">
    <source>
        <dbReference type="SAM" id="Phobius"/>
    </source>
</evidence>
<keyword evidence="5" id="KW-0677">Repeat</keyword>
<dbReference type="OrthoDB" id="69253at2759"/>
<evidence type="ECO:0000256" key="4">
    <source>
        <dbReference type="ARBA" id="ARBA00022692"/>
    </source>
</evidence>
<dbReference type="Proteomes" id="UP000243579">
    <property type="component" value="Unassembled WGS sequence"/>
</dbReference>
<dbReference type="PROSITE" id="PS50893">
    <property type="entry name" value="ABC_TRANSPORTER_2"/>
    <property type="match status" value="1"/>
</dbReference>
<keyword evidence="13" id="KW-1185">Reference proteome</keyword>
<dbReference type="PANTHER" id="PTHR19229">
    <property type="entry name" value="ATP-BINDING CASSETTE TRANSPORTER SUBFAMILY A ABCA"/>
    <property type="match status" value="1"/>
</dbReference>
<keyword evidence="4 10" id="KW-0812">Transmembrane</keyword>
<feature type="domain" description="ABC transporter" evidence="11">
    <location>
        <begin position="7"/>
        <end position="238"/>
    </location>
</feature>
<dbReference type="AlphaFoldDB" id="A0A1V9YT02"/>